<feature type="transmembrane region" description="Helical" evidence="2">
    <location>
        <begin position="15"/>
        <end position="37"/>
    </location>
</feature>
<name>A0A4Q7YSH3_9BACT</name>
<dbReference type="Pfam" id="PF05569">
    <property type="entry name" value="Peptidase_M56"/>
    <property type="match status" value="1"/>
</dbReference>
<sequence>MEHQLNTIMALSATAATSLVNAIVEGVILAALVGICLRFLPGIKPAARFIIWLAVLFAVLPLHFLPQLRDSLVSPNPASATSIHLSAYWSIVIATVWAALSLTRAIRLVRGAIELRRVAAAAIPLASDSRYTGLLHGSSRTVELCTSSEVDRPSVVGFFRPRILLPSALLHSLSPQELEQILLHESEHLRRGDAWTNLIQKIALILFPLDPVLFWVERRLCLERELACDDRVLDSTHVRKTYAVCLTNLAEHSLLRRSASLALGAWERQSELGRRVHRILSKPENTMSHTPANIVIGVLITGLLGGAVTLAHSPALISFSPQASTAAQPDMPVTAVSTPVTHVRDFSPTLVKATMPEPESRSNLTAPPAKKPRHTRMIKTVHRAPKPKPQGWIVLTGWQAASVSPRPVLAVSETTATAYAAVPVEDGWLIIQL</sequence>
<feature type="transmembrane region" description="Helical" evidence="2">
    <location>
        <begin position="49"/>
        <end position="66"/>
    </location>
</feature>
<evidence type="ECO:0000256" key="1">
    <source>
        <dbReference type="SAM" id="MobiDB-lite"/>
    </source>
</evidence>
<proteinExistence type="predicted"/>
<dbReference type="Gene3D" id="3.30.2010.10">
    <property type="entry name" value="Metalloproteases ('zincins'), catalytic domain"/>
    <property type="match status" value="1"/>
</dbReference>
<organism evidence="4 5">
    <name type="scientific">Edaphobacter modestus</name>
    <dbReference type="NCBI Taxonomy" id="388466"/>
    <lineage>
        <taxon>Bacteria</taxon>
        <taxon>Pseudomonadati</taxon>
        <taxon>Acidobacteriota</taxon>
        <taxon>Terriglobia</taxon>
        <taxon>Terriglobales</taxon>
        <taxon>Acidobacteriaceae</taxon>
        <taxon>Edaphobacter</taxon>
    </lineage>
</organism>
<keyword evidence="2" id="KW-1133">Transmembrane helix</keyword>
<reference evidence="4 5" key="1">
    <citation type="submission" date="2019-02" db="EMBL/GenBank/DDBJ databases">
        <title>Genomic Encyclopedia of Archaeal and Bacterial Type Strains, Phase II (KMG-II): from individual species to whole genera.</title>
        <authorList>
            <person name="Goeker M."/>
        </authorList>
    </citation>
    <scope>NUCLEOTIDE SEQUENCE [LARGE SCALE GENOMIC DNA]</scope>
    <source>
        <strain evidence="4 5">DSM 18101</strain>
    </source>
</reference>
<evidence type="ECO:0000259" key="3">
    <source>
        <dbReference type="Pfam" id="PF05569"/>
    </source>
</evidence>
<dbReference type="PANTHER" id="PTHR34978:SF3">
    <property type="entry name" value="SLR0241 PROTEIN"/>
    <property type="match status" value="1"/>
</dbReference>
<keyword evidence="2" id="KW-0472">Membrane</keyword>
<dbReference type="CDD" id="cd07341">
    <property type="entry name" value="M56_BlaR1_MecR1_like"/>
    <property type="match status" value="1"/>
</dbReference>
<evidence type="ECO:0000313" key="5">
    <source>
        <dbReference type="Proteomes" id="UP000292958"/>
    </source>
</evidence>
<dbReference type="InterPro" id="IPR008756">
    <property type="entry name" value="Peptidase_M56"/>
</dbReference>
<feature type="transmembrane region" description="Helical" evidence="2">
    <location>
        <begin position="292"/>
        <end position="311"/>
    </location>
</feature>
<feature type="domain" description="Peptidase M56" evidence="3">
    <location>
        <begin position="74"/>
        <end position="277"/>
    </location>
</feature>
<feature type="region of interest" description="Disordered" evidence="1">
    <location>
        <begin position="355"/>
        <end position="375"/>
    </location>
</feature>
<dbReference type="PANTHER" id="PTHR34978">
    <property type="entry name" value="POSSIBLE SENSOR-TRANSDUCER PROTEIN BLAR"/>
    <property type="match status" value="1"/>
</dbReference>
<dbReference type="EMBL" id="SHKW01000001">
    <property type="protein sequence ID" value="RZU39941.1"/>
    <property type="molecule type" value="Genomic_DNA"/>
</dbReference>
<feature type="transmembrane region" description="Helical" evidence="2">
    <location>
        <begin position="86"/>
        <end position="106"/>
    </location>
</feature>
<dbReference type="RefSeq" id="WP_130418083.1">
    <property type="nucleotide sequence ID" value="NZ_SHKW01000001.1"/>
</dbReference>
<gene>
    <name evidence="4" type="ORF">BDD14_1349</name>
</gene>
<evidence type="ECO:0000313" key="4">
    <source>
        <dbReference type="EMBL" id="RZU39941.1"/>
    </source>
</evidence>
<dbReference type="Proteomes" id="UP000292958">
    <property type="component" value="Unassembled WGS sequence"/>
</dbReference>
<dbReference type="InterPro" id="IPR052173">
    <property type="entry name" value="Beta-lactam_resp_regulator"/>
</dbReference>
<dbReference type="AlphaFoldDB" id="A0A4Q7YSH3"/>
<keyword evidence="2" id="KW-0812">Transmembrane</keyword>
<evidence type="ECO:0000256" key="2">
    <source>
        <dbReference type="SAM" id="Phobius"/>
    </source>
</evidence>
<accession>A0A4Q7YSH3</accession>
<protein>
    <submittedName>
        <fullName evidence="4">Beta-lactamase regulating signal transducer with metallopeptidase domain</fullName>
    </submittedName>
</protein>
<comment type="caution">
    <text evidence="4">The sequence shown here is derived from an EMBL/GenBank/DDBJ whole genome shotgun (WGS) entry which is preliminary data.</text>
</comment>
<dbReference type="OrthoDB" id="118164at2"/>
<keyword evidence="5" id="KW-1185">Reference proteome</keyword>